<dbReference type="GO" id="GO:0046872">
    <property type="term" value="F:metal ion binding"/>
    <property type="evidence" value="ECO:0007669"/>
    <property type="project" value="UniProtKB-KW"/>
</dbReference>
<accession>A0A4R3MF74</accession>
<dbReference type="PANTHER" id="PTHR11124">
    <property type="entry name" value="VACUOLAR SORTING PROTEIN VPS29"/>
    <property type="match status" value="1"/>
</dbReference>
<evidence type="ECO:0000313" key="5">
    <source>
        <dbReference type="Proteomes" id="UP000294902"/>
    </source>
</evidence>
<evidence type="ECO:0000256" key="1">
    <source>
        <dbReference type="ARBA" id="ARBA00008950"/>
    </source>
</evidence>
<feature type="domain" description="Calcineurin-like phosphoesterase" evidence="3">
    <location>
        <begin position="1"/>
        <end position="146"/>
    </location>
</feature>
<dbReference type="EC" id="3.1.4.-" evidence="2"/>
<dbReference type="InterPro" id="IPR041802">
    <property type="entry name" value="MPP_YfcE"/>
</dbReference>
<dbReference type="OrthoDB" id="9800565at2"/>
<dbReference type="InterPro" id="IPR000979">
    <property type="entry name" value="Phosphodiesterase_MJ0936/Vps29"/>
</dbReference>
<comment type="cofactor">
    <cofactor evidence="2">
        <name>a divalent metal cation</name>
        <dbReference type="ChEBI" id="CHEBI:60240"/>
    </cofactor>
</comment>
<proteinExistence type="inferred from homology"/>
<evidence type="ECO:0000259" key="3">
    <source>
        <dbReference type="Pfam" id="PF12850"/>
    </source>
</evidence>
<dbReference type="SUPFAM" id="SSF56300">
    <property type="entry name" value="Metallo-dependent phosphatases"/>
    <property type="match status" value="1"/>
</dbReference>
<evidence type="ECO:0000313" key="4">
    <source>
        <dbReference type="EMBL" id="TCT12151.1"/>
    </source>
</evidence>
<dbReference type="Pfam" id="PF12850">
    <property type="entry name" value="Metallophos_2"/>
    <property type="match status" value="1"/>
</dbReference>
<evidence type="ECO:0000256" key="2">
    <source>
        <dbReference type="RuleBase" id="RU362039"/>
    </source>
</evidence>
<comment type="similarity">
    <text evidence="1 2">Belongs to the metallophosphoesterase superfamily. YfcE family.</text>
</comment>
<gene>
    <name evidence="4" type="ORF">EDC18_11457</name>
</gene>
<dbReference type="GO" id="GO:0016787">
    <property type="term" value="F:hydrolase activity"/>
    <property type="evidence" value="ECO:0007669"/>
    <property type="project" value="UniProtKB-UniRule"/>
</dbReference>
<dbReference type="CDD" id="cd00841">
    <property type="entry name" value="MPP_YfcE"/>
    <property type="match status" value="1"/>
</dbReference>
<sequence>MSILVISDTHGKIDNVLQIIKNNKNIDLIIHLGDLVRDAETLEIIEEIKIEYIAGNCDFISKYPKEKIIEYKNKRIFLTHGHQYNVKWEYSTIKKTGKRQNADIVLFGHTHIPYLDEDEIILMNPGSISSPRGGNKLSYGIISIDNSNNIQAIIESFIK</sequence>
<name>A0A4R3MF74_9FIRM</name>
<dbReference type="NCBIfam" id="TIGR00040">
    <property type="entry name" value="yfcE"/>
    <property type="match status" value="1"/>
</dbReference>
<dbReference type="InterPro" id="IPR029052">
    <property type="entry name" value="Metallo-depent_PP-like"/>
</dbReference>
<dbReference type="EMBL" id="SMAL01000014">
    <property type="protein sequence ID" value="TCT12151.1"/>
    <property type="molecule type" value="Genomic_DNA"/>
</dbReference>
<reference evidence="4 5" key="1">
    <citation type="submission" date="2019-03" db="EMBL/GenBank/DDBJ databases">
        <title>Genomic Encyclopedia of Type Strains, Phase IV (KMG-IV): sequencing the most valuable type-strain genomes for metagenomic binning, comparative biology and taxonomic classification.</title>
        <authorList>
            <person name="Goeker M."/>
        </authorList>
    </citation>
    <scope>NUCLEOTIDE SEQUENCE [LARGE SCALE GENOMIC DNA]</scope>
    <source>
        <strain evidence="4 5">DSM 24629</strain>
    </source>
</reference>
<dbReference type="Proteomes" id="UP000294902">
    <property type="component" value="Unassembled WGS sequence"/>
</dbReference>
<comment type="caution">
    <text evidence="4">The sequence shown here is derived from an EMBL/GenBank/DDBJ whole genome shotgun (WGS) entry which is preliminary data.</text>
</comment>
<keyword evidence="2" id="KW-0479">Metal-binding</keyword>
<dbReference type="InterPro" id="IPR024654">
    <property type="entry name" value="Calcineurin-like_PHP_lpxH"/>
</dbReference>
<organism evidence="4 5">
    <name type="scientific">Natranaerovirga pectinivora</name>
    <dbReference type="NCBI Taxonomy" id="682400"/>
    <lineage>
        <taxon>Bacteria</taxon>
        <taxon>Bacillati</taxon>
        <taxon>Bacillota</taxon>
        <taxon>Clostridia</taxon>
        <taxon>Lachnospirales</taxon>
        <taxon>Natranaerovirgaceae</taxon>
        <taxon>Natranaerovirga</taxon>
    </lineage>
</organism>
<keyword evidence="5" id="KW-1185">Reference proteome</keyword>
<dbReference type="RefSeq" id="WP_132254079.1">
    <property type="nucleotide sequence ID" value="NZ_SMAL01000014.1"/>
</dbReference>
<dbReference type="Gene3D" id="3.60.21.10">
    <property type="match status" value="1"/>
</dbReference>
<dbReference type="AlphaFoldDB" id="A0A4R3MF74"/>
<protein>
    <recommendedName>
        <fullName evidence="2">Phosphoesterase</fullName>
        <ecNumber evidence="2">3.1.4.-</ecNumber>
    </recommendedName>
</protein>